<dbReference type="InterPro" id="IPR022029">
    <property type="entry name" value="YoaR-like_PG-bd"/>
</dbReference>
<dbReference type="STRING" id="1255658.FM114_05070"/>
<dbReference type="EMBL" id="FUKQ01000018">
    <property type="protein sequence ID" value="SJN26090.1"/>
    <property type="molecule type" value="Genomic_DNA"/>
</dbReference>
<dbReference type="Pfam" id="PF12229">
    <property type="entry name" value="PG_binding_4"/>
    <property type="match status" value="1"/>
</dbReference>
<keyword evidence="4" id="KW-1185">Reference proteome</keyword>
<sequence>MTSTDVERKGRGGRWAALGLGSLAVLAAGVYGAGYAMAGDDLPRNASVEGVSVGGQNAEQATATLKDALQKRADAPITLAAGAKKATITPAQAGMRVDYAATIEQAGAGKSLNPSHIWNVLRGGGEMKLVTDVDDKALQAAVNAQAKTFAAKPVDATVEMQREKITVTDGVTGTELDLDAATKAVKKAWLTSTTVEAPITRAEPELTTAEAKTFAEKDLKPRVSAPLLLDVGKDKKVELTGPGIGELTTISTKDGNFVATPNLDKLFKAAERKAEPLGLKAPQDAKWQLSGGKPTLVPGKPGEGIDRKAFDKLVPPAMTKTGAERTLKMPVTKKEPEHTTAAAQKAKVTKVTGEFTTTFPYAEYRNTNLSVAAARVNNTYIAPGETFSMNDTIGPRTAGSGFVDGWVISGDHMVKENAGGISQSGTTVFNALFFSGLEHVEHQPHTMYFDRYPAGREATLYYGSIDVKFKNDSPYGAIMQAYVNKATPGNKGSITVKVWSTPVYDKVESTALNKSNFTTGRKLERSGDNCHAQAASPGFTVNYSRLFYNGGSVVKREPYSWTYSPTDEITCK</sequence>
<dbReference type="InterPro" id="IPR052913">
    <property type="entry name" value="Glycopeptide_resist_protein"/>
</dbReference>
<dbReference type="AlphaFoldDB" id="A0A1R4J1Q1"/>
<organism evidence="3 4">
    <name type="scientific">Luteococcus japonicus LSP_Lj1</name>
    <dbReference type="NCBI Taxonomy" id="1255658"/>
    <lineage>
        <taxon>Bacteria</taxon>
        <taxon>Bacillati</taxon>
        <taxon>Actinomycetota</taxon>
        <taxon>Actinomycetes</taxon>
        <taxon>Propionibacteriales</taxon>
        <taxon>Propionibacteriaceae</taxon>
        <taxon>Luteococcus</taxon>
    </lineage>
</organism>
<dbReference type="RefSeq" id="WP_094764093.1">
    <property type="nucleotide sequence ID" value="NZ_FUKQ01000018.1"/>
</dbReference>
<evidence type="ECO:0000313" key="3">
    <source>
        <dbReference type="EMBL" id="SJN26090.1"/>
    </source>
</evidence>
<evidence type="ECO:0000256" key="1">
    <source>
        <dbReference type="SAM" id="MobiDB-lite"/>
    </source>
</evidence>
<feature type="region of interest" description="Disordered" evidence="1">
    <location>
        <begin position="285"/>
        <end position="306"/>
    </location>
</feature>
<protein>
    <submittedName>
        <fullName evidence="3">Vancomycin B-type resistance protein VanW</fullName>
    </submittedName>
</protein>
<evidence type="ECO:0000259" key="2">
    <source>
        <dbReference type="Pfam" id="PF12229"/>
    </source>
</evidence>
<dbReference type="PANTHER" id="PTHR35788:SF1">
    <property type="entry name" value="EXPORTED PROTEIN"/>
    <property type="match status" value="1"/>
</dbReference>
<feature type="domain" description="YoaR-like putative peptidoglycan binding" evidence="2">
    <location>
        <begin position="87"/>
        <end position="189"/>
    </location>
</feature>
<dbReference type="Proteomes" id="UP000188342">
    <property type="component" value="Unassembled WGS sequence"/>
</dbReference>
<dbReference type="OrthoDB" id="9813301at2"/>
<dbReference type="PANTHER" id="PTHR35788">
    <property type="entry name" value="EXPORTED PROTEIN-RELATED"/>
    <property type="match status" value="1"/>
</dbReference>
<dbReference type="InterPro" id="IPR007391">
    <property type="entry name" value="Vancomycin_resist_VanW"/>
</dbReference>
<accession>A0A1R4J1Q1</accession>
<gene>
    <name evidence="3" type="ORF">FM114_05070</name>
</gene>
<dbReference type="Pfam" id="PF04294">
    <property type="entry name" value="VanW"/>
    <property type="match status" value="1"/>
</dbReference>
<proteinExistence type="predicted"/>
<name>A0A1R4J1Q1_9ACTN</name>
<evidence type="ECO:0000313" key="4">
    <source>
        <dbReference type="Proteomes" id="UP000188342"/>
    </source>
</evidence>
<reference evidence="3 4" key="1">
    <citation type="submission" date="2017-02" db="EMBL/GenBank/DDBJ databases">
        <authorList>
            <person name="Peterson S.W."/>
        </authorList>
    </citation>
    <scope>NUCLEOTIDE SEQUENCE [LARGE SCALE GENOMIC DNA]</scope>
    <source>
        <strain evidence="3 4">LSP_Lj1</strain>
    </source>
</reference>